<organism evidence="2 3">
    <name type="scientific">Bradyrhizobium betae</name>
    <dbReference type="NCBI Taxonomy" id="244734"/>
    <lineage>
        <taxon>Bacteria</taxon>
        <taxon>Pseudomonadati</taxon>
        <taxon>Pseudomonadota</taxon>
        <taxon>Alphaproteobacteria</taxon>
        <taxon>Hyphomicrobiales</taxon>
        <taxon>Nitrobacteraceae</taxon>
        <taxon>Bradyrhizobium</taxon>
    </lineage>
</organism>
<dbReference type="Proteomes" id="UP000325641">
    <property type="component" value="Chromosome"/>
</dbReference>
<sequence>MDDVVSVCIGWLYYIFIEFIGRTVARAVLPVVSFGKIYVEPLTSSSRPFNWMGYRRDDVGRIEVEGTAAGLIGLVIITVVVLLTSWFFTFD</sequence>
<evidence type="ECO:0000313" key="2">
    <source>
        <dbReference type="EMBL" id="QFI75506.1"/>
    </source>
</evidence>
<name>A0A5P6PB42_9BRAD</name>
<keyword evidence="1" id="KW-1133">Transmembrane helix</keyword>
<evidence type="ECO:0000256" key="1">
    <source>
        <dbReference type="SAM" id="Phobius"/>
    </source>
</evidence>
<protein>
    <submittedName>
        <fullName evidence="2">Uncharacterized protein</fullName>
    </submittedName>
</protein>
<proteinExistence type="predicted"/>
<keyword evidence="1" id="KW-0472">Membrane</keyword>
<dbReference type="RefSeq" id="WP_151649053.1">
    <property type="nucleotide sequence ID" value="NZ_CP044543.1"/>
</dbReference>
<dbReference type="OrthoDB" id="8239727at2"/>
<keyword evidence="1" id="KW-0812">Transmembrane</keyword>
<dbReference type="EMBL" id="CP044543">
    <property type="protein sequence ID" value="QFI75506.1"/>
    <property type="molecule type" value="Genomic_DNA"/>
</dbReference>
<feature type="transmembrane region" description="Helical" evidence="1">
    <location>
        <begin position="68"/>
        <end position="88"/>
    </location>
</feature>
<accession>A0A5P6PB42</accession>
<dbReference type="KEGG" id="bbet:F8237_25790"/>
<evidence type="ECO:0000313" key="3">
    <source>
        <dbReference type="Proteomes" id="UP000325641"/>
    </source>
</evidence>
<dbReference type="AlphaFoldDB" id="A0A5P6PB42"/>
<reference evidence="3" key="1">
    <citation type="submission" date="2019-10" db="EMBL/GenBank/DDBJ databases">
        <title>Complete Genome Sequence of Bradyrhizobium betae type strain PL7HG1T.</title>
        <authorList>
            <person name="Bromfield E.S.P."/>
            <person name="Cloutier S."/>
        </authorList>
    </citation>
    <scope>NUCLEOTIDE SEQUENCE [LARGE SCALE GENOMIC DNA]</scope>
    <source>
        <strain evidence="3">PL7HG1</strain>
    </source>
</reference>
<gene>
    <name evidence="2" type="ORF">F8237_25790</name>
</gene>